<evidence type="ECO:0000313" key="2">
    <source>
        <dbReference type="Proteomes" id="UP001145072"/>
    </source>
</evidence>
<name>A0A9X3WMN4_9BACI</name>
<dbReference type="Pfam" id="PF13075">
    <property type="entry name" value="DUF3939"/>
    <property type="match status" value="1"/>
</dbReference>
<dbReference type="AlphaFoldDB" id="A0A9X3WMN4"/>
<dbReference type="RefSeq" id="WP_259868414.1">
    <property type="nucleotide sequence ID" value="NZ_JAMQJZ010000004.1"/>
</dbReference>
<keyword evidence="2" id="KW-1185">Reference proteome</keyword>
<reference evidence="1" key="1">
    <citation type="submission" date="2022-06" db="EMBL/GenBank/DDBJ databases">
        <title>Aquibacillus sp. a new bacterium isolated from soil saline samples.</title>
        <authorList>
            <person name="Galisteo C."/>
            <person name="De La Haba R."/>
            <person name="Sanchez-Porro C."/>
            <person name="Ventosa A."/>
        </authorList>
    </citation>
    <scope>NUCLEOTIDE SEQUENCE</scope>
    <source>
        <strain evidence="1">JCM 12387</strain>
    </source>
</reference>
<comment type="caution">
    <text evidence="1">The sequence shown here is derived from an EMBL/GenBank/DDBJ whole genome shotgun (WGS) entry which is preliminary data.</text>
</comment>
<evidence type="ECO:0000313" key="1">
    <source>
        <dbReference type="EMBL" id="MDC3420119.1"/>
    </source>
</evidence>
<dbReference type="InterPro" id="IPR025071">
    <property type="entry name" value="DUF3939"/>
</dbReference>
<dbReference type="EMBL" id="JAMQJZ010000004">
    <property type="protein sequence ID" value="MDC3420119.1"/>
    <property type="molecule type" value="Genomic_DNA"/>
</dbReference>
<sequence length="156" mass="18615">MWEKFKKKKETKPKEEKEYPIVDITLDVFKKAIQDYSRQLPGDIPLSVIINEDLTIDYQLLAPILKGIPKQTYYMSKETYEIFEENDYQLALEIDAVQQAVDKYMRQTDELPVIQGDPYKKVSFHKLESLNLLQHRPKHHFYITNDEFLITYDKPQ</sequence>
<gene>
    <name evidence="1" type="ORF">NC661_07020</name>
</gene>
<protein>
    <submittedName>
        <fullName evidence="1">DUF3939 domain-containing protein</fullName>
    </submittedName>
</protein>
<organism evidence="1 2">
    <name type="scientific">Aquibacillus koreensis</name>
    <dbReference type="NCBI Taxonomy" id="279446"/>
    <lineage>
        <taxon>Bacteria</taxon>
        <taxon>Bacillati</taxon>
        <taxon>Bacillota</taxon>
        <taxon>Bacilli</taxon>
        <taxon>Bacillales</taxon>
        <taxon>Bacillaceae</taxon>
        <taxon>Aquibacillus</taxon>
    </lineage>
</organism>
<dbReference type="Proteomes" id="UP001145072">
    <property type="component" value="Unassembled WGS sequence"/>
</dbReference>
<accession>A0A9X3WMN4</accession>
<proteinExistence type="predicted"/>